<accession>A0A814T115</accession>
<reference evidence="1" key="1">
    <citation type="submission" date="2021-02" db="EMBL/GenBank/DDBJ databases">
        <authorList>
            <person name="Nowell W R."/>
        </authorList>
    </citation>
    <scope>NUCLEOTIDE SEQUENCE</scope>
</reference>
<name>A0A814T115_9BILA</name>
<dbReference type="Proteomes" id="UP000681967">
    <property type="component" value="Unassembled WGS sequence"/>
</dbReference>
<evidence type="ECO:0000313" key="3">
    <source>
        <dbReference type="Proteomes" id="UP000663855"/>
    </source>
</evidence>
<proteinExistence type="predicted"/>
<evidence type="ECO:0000313" key="1">
    <source>
        <dbReference type="EMBL" id="CAF1153203.1"/>
    </source>
</evidence>
<comment type="caution">
    <text evidence="1">The sequence shown here is derived from an EMBL/GenBank/DDBJ whole genome shotgun (WGS) entry which is preliminary data.</text>
</comment>
<organism evidence="1 3">
    <name type="scientific">Rotaria magnacalcarata</name>
    <dbReference type="NCBI Taxonomy" id="392030"/>
    <lineage>
        <taxon>Eukaryota</taxon>
        <taxon>Metazoa</taxon>
        <taxon>Spiralia</taxon>
        <taxon>Gnathifera</taxon>
        <taxon>Rotifera</taxon>
        <taxon>Eurotatoria</taxon>
        <taxon>Bdelloidea</taxon>
        <taxon>Philodinida</taxon>
        <taxon>Philodinidae</taxon>
        <taxon>Rotaria</taxon>
    </lineage>
</organism>
<dbReference type="EMBL" id="CAJNOV010003784">
    <property type="protein sequence ID" value="CAF1153203.1"/>
    <property type="molecule type" value="Genomic_DNA"/>
</dbReference>
<dbReference type="AlphaFoldDB" id="A0A814T115"/>
<dbReference type="Proteomes" id="UP000663855">
    <property type="component" value="Unassembled WGS sequence"/>
</dbReference>
<evidence type="ECO:0000313" key="2">
    <source>
        <dbReference type="EMBL" id="CAF3930514.1"/>
    </source>
</evidence>
<gene>
    <name evidence="2" type="ORF">BYL167_LOCUS9981</name>
    <name evidence="1" type="ORF">CJN711_LOCUS9631</name>
</gene>
<protein>
    <submittedName>
        <fullName evidence="1">Uncharacterized protein</fullName>
    </submittedName>
</protein>
<dbReference type="EMBL" id="CAJOBH010002942">
    <property type="protein sequence ID" value="CAF3930514.1"/>
    <property type="molecule type" value="Genomic_DNA"/>
</dbReference>
<sequence>MLNILEPVPLTEPIPSNSQNSVYHFQHNSSIPGITADQFHLIPGIPFIPSDSIPEFSAITLTSTPTLMATPTLTPTLIATPTFTPTPCNSSTEFWELGRTGVERNYTELLGISSNSQRFRN</sequence>